<reference evidence="1" key="1">
    <citation type="submission" date="2021-01" db="EMBL/GenBank/DDBJ databases">
        <authorList>
            <person name="Sun Q."/>
        </authorList>
    </citation>
    <scope>NUCLEOTIDE SEQUENCE</scope>
    <source>
        <strain evidence="1">YIM B02566</strain>
    </source>
</reference>
<dbReference type="EMBL" id="JAENHL010000007">
    <property type="protein sequence ID" value="MBK1869183.1"/>
    <property type="molecule type" value="Genomic_DNA"/>
</dbReference>
<keyword evidence="2" id="KW-1185">Reference proteome</keyword>
<name>A0ACC5R9V6_9HYPH</name>
<evidence type="ECO:0000313" key="1">
    <source>
        <dbReference type="EMBL" id="MBK1869183.1"/>
    </source>
</evidence>
<comment type="caution">
    <text evidence="1">The sequence shown here is derived from an EMBL/GenBank/DDBJ whole genome shotgun (WGS) entry which is preliminary data.</text>
</comment>
<accession>A0ACC5R9V6</accession>
<gene>
    <name evidence="1" type="ORF">JHL16_22675</name>
</gene>
<sequence>MRLLVTRPLEDAETLERRLAALGHQVITSPLLTIAPRADIVIPAEPYQAIALTSANAIRCLESSRHLDGLRHLPVMAVGPQSAAAARQAGFENITEAGGDGIGLARHMIGALDPKAGPVLYLSGLDTASDFTGLLETGGLSTRRVIVYEAKPAATLAPEAARAEGVLLYSPRSAKIWLDLAKRQSIPADVMVHYCLSANIAAILPDAFARRVAARPVEDALLEIIGPA</sequence>
<evidence type="ECO:0000313" key="2">
    <source>
        <dbReference type="Proteomes" id="UP000616151"/>
    </source>
</evidence>
<protein>
    <submittedName>
        <fullName evidence="1">Uroporphyrinogen-III synthase</fullName>
    </submittedName>
</protein>
<proteinExistence type="predicted"/>
<organism evidence="1 2">
    <name type="scientific">Taklimakanibacter albus</name>
    <dbReference type="NCBI Taxonomy" id="2800327"/>
    <lineage>
        <taxon>Bacteria</taxon>
        <taxon>Pseudomonadati</taxon>
        <taxon>Pseudomonadota</taxon>
        <taxon>Alphaproteobacteria</taxon>
        <taxon>Hyphomicrobiales</taxon>
        <taxon>Aestuariivirgaceae</taxon>
        <taxon>Taklimakanibacter</taxon>
    </lineage>
</organism>
<dbReference type="Proteomes" id="UP000616151">
    <property type="component" value="Unassembled WGS sequence"/>
</dbReference>